<reference evidence="1" key="1">
    <citation type="submission" date="2013-09" db="EMBL/GenBank/DDBJ databases">
        <title>Draft Genome Sequence of five Lactobacillus helveticus strains CIRM-BIA 101T, 103, 104, 951 and 953 isolated from milk product.</title>
        <authorList>
            <person name="Valence F."/>
            <person name="Chuat V."/>
            <person name="Ma L."/>
            <person name="Creno S."/>
            <person name="Falentin H."/>
            <person name="Lortal S."/>
            <person name="Bizet C."/>
            <person name="Clermont D."/>
            <person name="Loux V."/>
            <person name="Bouchier C."/>
            <person name="Cousin S."/>
        </authorList>
    </citation>
    <scope>NUCLEOTIDE SEQUENCE [LARGE SCALE GENOMIC DNA]</scope>
    <source>
        <strain evidence="1">CIRM-BIA 104</strain>
    </source>
</reference>
<name>U6FAC9_LACHE</name>
<comment type="caution">
    <text evidence="1">The sequence shown here is derived from an EMBL/GenBank/DDBJ whole genome shotgun (WGS) entry which is preliminary data.</text>
</comment>
<accession>U6FAC9</accession>
<protein>
    <submittedName>
        <fullName evidence="1">Uncharacterized protein</fullName>
    </submittedName>
</protein>
<gene>
    <name evidence="1" type="ORF">LHCIRMBIA104_00289</name>
</gene>
<proteinExistence type="predicted"/>
<sequence>MDRFASVNRSNQ</sequence>
<dbReference type="Proteomes" id="UP000017247">
    <property type="component" value="Unassembled WGS sequence"/>
</dbReference>
<organism evidence="1">
    <name type="scientific">Lactobacillus helveticus CIRM-BIA 104</name>
    <dbReference type="NCBI Taxonomy" id="1226333"/>
    <lineage>
        <taxon>Bacteria</taxon>
        <taxon>Bacillati</taxon>
        <taxon>Bacillota</taxon>
        <taxon>Bacilli</taxon>
        <taxon>Lactobacillales</taxon>
        <taxon>Lactobacillaceae</taxon>
        <taxon>Lactobacillus</taxon>
    </lineage>
</organism>
<evidence type="ECO:0000313" key="1">
    <source>
        <dbReference type="EMBL" id="CDI60249.1"/>
    </source>
</evidence>
<dbReference type="EMBL" id="CBUL010000073">
    <property type="protein sequence ID" value="CDI60249.1"/>
    <property type="molecule type" value="Genomic_DNA"/>
</dbReference>
<dbReference type="HOGENOM" id="CLU_3436745_0_0_9"/>